<keyword evidence="2" id="KW-1185">Reference proteome</keyword>
<evidence type="ECO:0000313" key="2">
    <source>
        <dbReference type="Proteomes" id="UP000321816"/>
    </source>
</evidence>
<dbReference type="RefSeq" id="WP_147804645.1">
    <property type="nucleotide sequence ID" value="NZ_CP144914.1"/>
</dbReference>
<gene>
    <name evidence="1" type="ORF">FTX54_010680</name>
</gene>
<protein>
    <recommendedName>
        <fullName evidence="3">Ferric siderophore reductase C-terminal domain-containing protein</fullName>
    </recommendedName>
</protein>
<dbReference type="OrthoDB" id="2819999at2"/>
<accession>A0A5C7FHG6</accession>
<sequence length="230" mass="26164">MKQQLINDLREQYKVYFTDSSGPESFAHKDITADPLPLIHLHSRQMLMDNPTVIGTLFAKRYAKTAAGHFYALVHGCILQTDPAHAFIRAKNYGELALELPSGSWVESSDQKLQREAVHALIKHHIEPLFFSISKHTGARSAHLFSIASHTLHQTSLHLKEQMPHAASYVEDILHMYTAYENFSTEFRFKEHSGFYVRKHCCLSYMLDGDKASCCKTCPLINKKRSSLST</sequence>
<dbReference type="EMBL" id="CP144914">
    <property type="protein sequence ID" value="WWD78890.1"/>
    <property type="molecule type" value="Genomic_DNA"/>
</dbReference>
<name>A0A5C7FHG6_9BACI</name>
<proteinExistence type="predicted"/>
<dbReference type="AlphaFoldDB" id="A0A5C7FHG6"/>
<reference evidence="1 2" key="1">
    <citation type="submission" date="2024-01" db="EMBL/GenBank/DDBJ databases">
        <title>Complete Genome Sequence of Alkalicoccus halolimnae BZ-SZ-XJ29T, a Moderately Halophilic Bacterium Isolated from a Salt Lake.</title>
        <authorList>
            <person name="Zhao B."/>
        </authorList>
    </citation>
    <scope>NUCLEOTIDE SEQUENCE [LARGE SCALE GENOMIC DNA]</scope>
    <source>
        <strain evidence="1 2">BZ-SZ-XJ29</strain>
    </source>
</reference>
<dbReference type="Proteomes" id="UP000321816">
    <property type="component" value="Chromosome"/>
</dbReference>
<dbReference type="KEGG" id="ahal:FTX54_010680"/>
<evidence type="ECO:0008006" key="3">
    <source>
        <dbReference type="Google" id="ProtNLM"/>
    </source>
</evidence>
<evidence type="ECO:0000313" key="1">
    <source>
        <dbReference type="EMBL" id="WWD78890.1"/>
    </source>
</evidence>
<organism evidence="1 2">
    <name type="scientific">Alkalicoccus halolimnae</name>
    <dbReference type="NCBI Taxonomy" id="1667239"/>
    <lineage>
        <taxon>Bacteria</taxon>
        <taxon>Bacillati</taxon>
        <taxon>Bacillota</taxon>
        <taxon>Bacilli</taxon>
        <taxon>Bacillales</taxon>
        <taxon>Bacillaceae</taxon>
        <taxon>Alkalicoccus</taxon>
    </lineage>
</organism>